<evidence type="ECO:0000256" key="4">
    <source>
        <dbReference type="ARBA" id="ARBA00022798"/>
    </source>
</evidence>
<feature type="region of interest" description="Disordered" evidence="7">
    <location>
        <begin position="20"/>
        <end position="45"/>
    </location>
</feature>
<dbReference type="Pfam" id="PF03009">
    <property type="entry name" value="GDPD"/>
    <property type="match status" value="1"/>
</dbReference>
<dbReference type="PANTHER" id="PTHR43620:SF7">
    <property type="entry name" value="GLYCEROPHOSPHODIESTER PHOSPHODIESTERASE GDPD5-RELATED"/>
    <property type="match status" value="1"/>
</dbReference>
<dbReference type="GO" id="GO:0008889">
    <property type="term" value="F:glycerophosphodiester phosphodiesterase activity"/>
    <property type="evidence" value="ECO:0007669"/>
    <property type="project" value="UniProtKB-EC"/>
</dbReference>
<reference evidence="11" key="1">
    <citation type="submission" date="2016-03" db="EMBL/GenBank/DDBJ databases">
        <authorList>
            <person name="Guldener U."/>
        </authorList>
    </citation>
    <scope>NUCLEOTIDE SEQUENCE [LARGE SCALE GENOMIC DNA]</scope>
    <source>
        <strain evidence="11">04CH-RAC-A.6.1</strain>
    </source>
</reference>
<dbReference type="GO" id="GO:0006071">
    <property type="term" value="P:glycerol metabolic process"/>
    <property type="evidence" value="ECO:0007669"/>
    <property type="project" value="UniProtKB-KW"/>
</dbReference>
<keyword evidence="5" id="KW-0378">Hydrolase</keyword>
<evidence type="ECO:0000313" key="11">
    <source>
        <dbReference type="Proteomes" id="UP000178912"/>
    </source>
</evidence>
<evidence type="ECO:0000256" key="7">
    <source>
        <dbReference type="SAM" id="MobiDB-lite"/>
    </source>
</evidence>
<evidence type="ECO:0000256" key="1">
    <source>
        <dbReference type="ARBA" id="ARBA00007277"/>
    </source>
</evidence>
<dbReference type="OrthoDB" id="1058301at2759"/>
<evidence type="ECO:0000313" key="10">
    <source>
        <dbReference type="EMBL" id="CZS96454.1"/>
    </source>
</evidence>
<sequence>MRSDIFNLAVAAVLAQSASTLPTERQRQYEDHHYDHDHERPMSNDYRVSYDPRPFYIIDNMTDSPLKAKLQSCENGPFSVTSFSIGHRGGATLQFPEETVENTIAGARMGAGILECDVAFTKDLGLVCRHSQCDLHTTTNILLHPELASQCTVPFTAANATSPANALCCTSDITTAEYMSLCGKQDGFNASATNVEDYQHGTPTWRTDLYSTCGTVQSLDSYITLVESLPGHRNYTPELKTPPAQVPMPFNGYTQTHFARALINSFIARNISASRVWAQSFHPPDIYQWIAEFPSFGRQAVYLDEDGDTPATLANASSLARLAAIKARGVNIIAPPFGYLLTTTADNKTIMPSTYAHSAKAAGLDIIPWTFERSGPLATVKARNEYYYGFFAQGVGSDGQLYEILDVLARQVGIKAIFSDWASTVSYYANCFGLEYGGFLERDE</sequence>
<dbReference type="Gene3D" id="3.20.20.190">
    <property type="entry name" value="Phosphatidylinositol (PI) phosphodiesterase"/>
    <property type="match status" value="1"/>
</dbReference>
<evidence type="ECO:0000256" key="8">
    <source>
        <dbReference type="SAM" id="SignalP"/>
    </source>
</evidence>
<dbReference type="InterPro" id="IPR017946">
    <property type="entry name" value="PLC-like_Pdiesterase_TIM-brl"/>
</dbReference>
<dbReference type="Proteomes" id="UP000178912">
    <property type="component" value="Unassembled WGS sequence"/>
</dbReference>
<keyword evidence="11" id="KW-1185">Reference proteome</keyword>
<dbReference type="AlphaFoldDB" id="A0A1E1KI60"/>
<feature type="signal peptide" evidence="8">
    <location>
        <begin position="1"/>
        <end position="20"/>
    </location>
</feature>
<accession>A0A1E1KI60</accession>
<evidence type="ECO:0000256" key="2">
    <source>
        <dbReference type="ARBA" id="ARBA00012247"/>
    </source>
</evidence>
<feature type="compositionally biased region" description="Basic and acidic residues" evidence="7">
    <location>
        <begin position="24"/>
        <end position="42"/>
    </location>
</feature>
<comment type="catalytic activity">
    <reaction evidence="6">
        <text>a sn-glycero-3-phosphodiester + H2O = an alcohol + sn-glycerol 3-phosphate + H(+)</text>
        <dbReference type="Rhea" id="RHEA:12969"/>
        <dbReference type="ChEBI" id="CHEBI:15377"/>
        <dbReference type="ChEBI" id="CHEBI:15378"/>
        <dbReference type="ChEBI" id="CHEBI:30879"/>
        <dbReference type="ChEBI" id="CHEBI:57597"/>
        <dbReference type="ChEBI" id="CHEBI:83408"/>
        <dbReference type="EC" id="3.1.4.46"/>
    </reaction>
</comment>
<evidence type="ECO:0000256" key="5">
    <source>
        <dbReference type="ARBA" id="ARBA00022801"/>
    </source>
</evidence>
<organism evidence="10 11">
    <name type="scientific">Rhynchosporium agropyri</name>
    <dbReference type="NCBI Taxonomy" id="914238"/>
    <lineage>
        <taxon>Eukaryota</taxon>
        <taxon>Fungi</taxon>
        <taxon>Dikarya</taxon>
        <taxon>Ascomycota</taxon>
        <taxon>Pezizomycotina</taxon>
        <taxon>Leotiomycetes</taxon>
        <taxon>Helotiales</taxon>
        <taxon>Ploettnerulaceae</taxon>
        <taxon>Rhynchosporium</taxon>
    </lineage>
</organism>
<comment type="similarity">
    <text evidence="1">Belongs to the glycerophosphoryl diester phosphodiesterase family.</text>
</comment>
<evidence type="ECO:0000256" key="3">
    <source>
        <dbReference type="ARBA" id="ARBA00022729"/>
    </source>
</evidence>
<proteinExistence type="inferred from homology"/>
<dbReference type="SUPFAM" id="SSF51695">
    <property type="entry name" value="PLC-like phosphodiesterases"/>
    <property type="match status" value="1"/>
</dbReference>
<feature type="chain" id="PRO_5009446094" description="glycerophosphodiester phosphodiesterase" evidence="8">
    <location>
        <begin position="21"/>
        <end position="444"/>
    </location>
</feature>
<keyword evidence="3 8" id="KW-0732">Signal</keyword>
<dbReference type="InterPro" id="IPR030395">
    <property type="entry name" value="GP_PDE_dom"/>
</dbReference>
<keyword evidence="4" id="KW-0319">Glycerol metabolism</keyword>
<evidence type="ECO:0000256" key="6">
    <source>
        <dbReference type="ARBA" id="ARBA00047512"/>
    </source>
</evidence>
<dbReference type="EC" id="3.1.4.46" evidence="2"/>
<dbReference type="GO" id="GO:0006629">
    <property type="term" value="P:lipid metabolic process"/>
    <property type="evidence" value="ECO:0007669"/>
    <property type="project" value="InterPro"/>
</dbReference>
<gene>
    <name evidence="10" type="ORF">RAG0_05759</name>
</gene>
<evidence type="ECO:0000259" key="9">
    <source>
        <dbReference type="PROSITE" id="PS51704"/>
    </source>
</evidence>
<name>A0A1E1KI60_9HELO</name>
<dbReference type="EMBL" id="FJUX01000027">
    <property type="protein sequence ID" value="CZS96454.1"/>
    <property type="molecule type" value="Genomic_DNA"/>
</dbReference>
<dbReference type="PANTHER" id="PTHR43620">
    <property type="entry name" value="GLYCEROPHOSPHORYL DIESTER PHOSPHODIESTERASE"/>
    <property type="match status" value="1"/>
</dbReference>
<dbReference type="PROSITE" id="PS51704">
    <property type="entry name" value="GP_PDE"/>
    <property type="match status" value="1"/>
</dbReference>
<protein>
    <recommendedName>
        <fullName evidence="2">glycerophosphodiester phosphodiesterase</fullName>
        <ecNumber evidence="2">3.1.4.46</ecNumber>
    </recommendedName>
</protein>
<feature type="domain" description="GP-PDE" evidence="9">
    <location>
        <begin position="82"/>
        <end position="412"/>
    </location>
</feature>